<dbReference type="Proteomes" id="UP000588071">
    <property type="component" value="Unassembled WGS sequence"/>
</dbReference>
<comment type="caution">
    <text evidence="1">The sequence shown here is derived from an EMBL/GenBank/DDBJ whole genome shotgun (WGS) entry which is preliminary data.</text>
</comment>
<organism evidence="1 2">
    <name type="scientific">Enterococcus cecorum</name>
    <dbReference type="NCBI Taxonomy" id="44008"/>
    <lineage>
        <taxon>Bacteria</taxon>
        <taxon>Bacillati</taxon>
        <taxon>Bacillota</taxon>
        <taxon>Bacilli</taxon>
        <taxon>Lactobacillales</taxon>
        <taxon>Enterococcaceae</taxon>
        <taxon>Enterococcus</taxon>
    </lineage>
</organism>
<name>A0A7X9NLK9_9ENTE</name>
<dbReference type="RefSeq" id="WP_168930780.1">
    <property type="nucleotide sequence ID" value="NZ_JABAFV010000006.1"/>
</dbReference>
<evidence type="ECO:0000313" key="2">
    <source>
        <dbReference type="Proteomes" id="UP000588071"/>
    </source>
</evidence>
<accession>A0A7X9NLK9</accession>
<reference evidence="1 2" key="1">
    <citation type="submission" date="2020-04" db="EMBL/GenBank/DDBJ databases">
        <authorList>
            <person name="Hitch T.C.A."/>
            <person name="Wylensek D."/>
            <person name="Clavel T."/>
        </authorList>
    </citation>
    <scope>NUCLEOTIDE SEQUENCE [LARGE SCALE GENOMIC DNA]</scope>
    <source>
        <strain evidence="1 2">WCA-380-WT-3C</strain>
    </source>
</reference>
<evidence type="ECO:0000313" key="1">
    <source>
        <dbReference type="EMBL" id="NME49627.1"/>
    </source>
</evidence>
<dbReference type="EMBL" id="JABAFV010000006">
    <property type="protein sequence ID" value="NME49627.1"/>
    <property type="molecule type" value="Genomic_DNA"/>
</dbReference>
<sequence>MHRSYPASTDYTKDVRRVDQLQAAKVVWNVRKIREVKPFPEEMAYTPTWLVDLRRQ</sequence>
<protein>
    <submittedName>
        <fullName evidence="1">Uncharacterized protein</fullName>
    </submittedName>
</protein>
<dbReference type="AlphaFoldDB" id="A0A7X9NLK9"/>
<proteinExistence type="predicted"/>
<gene>
    <name evidence="1" type="ORF">HF857_05090</name>
</gene>